<evidence type="ECO:0000256" key="1">
    <source>
        <dbReference type="ARBA" id="ARBA00007913"/>
    </source>
</evidence>
<dbReference type="InterPro" id="IPR049468">
    <property type="entry name" value="Restrct_endonuc-II-like_dom"/>
</dbReference>
<name>A0A2Z5IPQ8_9BACT</name>
<comment type="similarity">
    <text evidence="1">Belongs to the DNA2/NAM7 helicase family.</text>
</comment>
<feature type="domain" description="RAP" evidence="7">
    <location>
        <begin position="1280"/>
        <end position="1336"/>
    </location>
</feature>
<keyword evidence="4 8" id="KW-0347">Helicase</keyword>
<dbReference type="SUPFAM" id="SSF52980">
    <property type="entry name" value="Restriction endonuclease-like"/>
    <property type="match status" value="1"/>
</dbReference>
<dbReference type="Pfam" id="PF13086">
    <property type="entry name" value="AAA_11"/>
    <property type="match status" value="2"/>
</dbReference>
<evidence type="ECO:0000313" key="8">
    <source>
        <dbReference type="EMBL" id="AXE60713.1"/>
    </source>
</evidence>
<evidence type="ECO:0000256" key="4">
    <source>
        <dbReference type="ARBA" id="ARBA00022806"/>
    </source>
</evidence>
<dbReference type="CDD" id="cd18808">
    <property type="entry name" value="SF1_C_Upf1"/>
    <property type="match status" value="1"/>
</dbReference>
<evidence type="ECO:0000313" key="9">
    <source>
        <dbReference type="Proteomes" id="UP000252477"/>
    </source>
</evidence>
<sequence>MNPKLSNSIKEWKNKLLDITLRNRSINFPLFKKTSTIPSHLRVLVSDFKNFLNDSIGRNLEFANVDMGESLNDNEYNSKVFKSFTLEELQAKVKNINKKTIFSEFSFKHQLAVLGQIFRKSTLFKEENAINPLNLAIGFVKWYENINSDDFHFAPLFLISTDLSHEKNIYKLSFSDDAIITLNESLVQKLKIDFNIDINIPEEEYEDNYAMYSSYKEKIIDQFLDKRWEIIDVIELSNFSFSKISIYKDIEENIDKIEENSFYKMLFSEGNVNQNSLNINEDNVEKYIDHNKYYHVLSSDSSQEVAIESAINGESFVLQGPPGTGKSQTITNIITELLARGKKILFVAEKKAALDVVYNKLKQIELEDYTIPIHNSSIDKKMILKDLFETLEKGRSKFTITNEDIILNQYATNRDFLNKYGKELLKVINPINKNAYQLIGYFLKYENKMDLPFQIANINSIDELKLNDLNNKINSYFQTMKLLNFNPAENPWYGIKNTNLTIEEKEIIFKNVEKLLNKFNNLLDKFKLISSINIKENSIIKGFEEIIKLIDAIQEINFINPKIEEAQAIINDLNIYKKLSDMKKNIDYFEKELFSKYKNKIMDEDLDFIKNSLLEVKDKIFKSFNKNFRSAKKIFKNFSLIKKLKYINYLDDISKAIDLKNQYKNFNNFENQILTKIHTSTNVDDLNNAIKQYELINLLEIIIKDFDIEIDKKLLFNSINNSKDFKEKINNLKLEIEEFLNINKEIMDLLQNDNTTFTINDFTSKIENLNNNPMLIDSMLSLNRELKILENEGLQDFTNRIESERVKNNYFEIFLKRFYKLLVDKCLINNFGNYSANILNNYRNSFKEYDDKIHQLAKIKIDSNLKLQIPNIDGILGENTEIKILKSQINKTRNIMPFRLLFQKIPNLITKLKPCLMMSPLSVSTYLKNSDIEFDVVIFDEASQVKPENAIGAIYRAKQYIIVGDKEQLPPTNFFNSSDKDDEVYNEETDDDSTKGFDSILELADSNLKSIKLKWHYRSKFEELIQPSNDEIYKNLISFPSTKHPGKYEGISLIKIKGNYQDRKNEDEANKVIETLQKIIKKYGLKKSIGVVTFNLEQQMLIERKIDKFISNNPEFESFFDNNKHEKFFVKNIETVQGDERDIIIMSIGYGYNKLGRLSMNFGAINQSAGYRRLNVAFTRAKEAVIVVSSIGHSDIDLSKTESRGVKFLKNYLRIAEFGKDSKEDYRNDNSEFDSVFEGSVYDEIVRLGYKAVTQLGSSGYRIDLAIVHPDNSNAYTLAIECDGASYHSSKTARDRDKLRQEILELRGWHFYRIWSTDWFKNKALEIKKLKSAIDESFKNFAKEKQLKPNVKTDIELDVNFETIDDNITDIEFPEFPDLTEFMQKHAPIFSNENWSDWATRLHILSKLIKIISPIHINNLRKLYLRLMKKSSMGQRLKENFDLLIFRVRNPDLDIESDNGFLIYANQPIKYRQNSELIQRNYDEIHNKEYEDMILKFVETVEKSSKNAILKFLSRKLKTSISNLYSKVDEILSPLIKAGKIEEREHGSVITIKKIILNKTWLFLTTTT</sequence>
<dbReference type="SUPFAM" id="SSF52540">
    <property type="entry name" value="P-loop containing nucleoside triphosphate hydrolases"/>
    <property type="match status" value="2"/>
</dbReference>
<dbReference type="InterPro" id="IPR050534">
    <property type="entry name" value="Coronavir_polyprotein_1ab"/>
</dbReference>
<dbReference type="Proteomes" id="UP000252477">
    <property type="component" value="Chromosome"/>
</dbReference>
<dbReference type="GO" id="GO:0005524">
    <property type="term" value="F:ATP binding"/>
    <property type="evidence" value="ECO:0007669"/>
    <property type="project" value="UniProtKB-KW"/>
</dbReference>
<dbReference type="Pfam" id="PF13195">
    <property type="entry name" value="DUF4011"/>
    <property type="match status" value="1"/>
</dbReference>
<dbReference type="InterPro" id="IPR011335">
    <property type="entry name" value="Restrct_endonuc-II-like"/>
</dbReference>
<keyword evidence="5" id="KW-0067">ATP-binding</keyword>
<dbReference type="Gene3D" id="3.40.960.10">
    <property type="entry name" value="VSR Endonuclease"/>
    <property type="match status" value="1"/>
</dbReference>
<dbReference type="Gene3D" id="3.40.50.300">
    <property type="entry name" value="P-loop containing nucleotide triphosphate hydrolases"/>
    <property type="match status" value="3"/>
</dbReference>
<dbReference type="PANTHER" id="PTHR43788">
    <property type="entry name" value="DNA2/NAM7 HELICASE FAMILY MEMBER"/>
    <property type="match status" value="1"/>
</dbReference>
<proteinExistence type="inferred from homology"/>
<protein>
    <submittedName>
        <fullName evidence="8">Putative DNA helicase related protein</fullName>
    </submittedName>
</protein>
<evidence type="ECO:0000256" key="2">
    <source>
        <dbReference type="ARBA" id="ARBA00022741"/>
    </source>
</evidence>
<evidence type="ECO:0000256" key="6">
    <source>
        <dbReference type="SAM" id="Coils"/>
    </source>
</evidence>
<dbReference type="Pfam" id="PF18741">
    <property type="entry name" value="MTES_1575"/>
    <property type="match status" value="1"/>
</dbReference>
<dbReference type="Pfam" id="PF13087">
    <property type="entry name" value="AAA_12"/>
    <property type="match status" value="1"/>
</dbReference>
<dbReference type="PANTHER" id="PTHR43788:SF8">
    <property type="entry name" value="DNA-BINDING PROTEIN SMUBP-2"/>
    <property type="match status" value="1"/>
</dbReference>
<reference evidence="9" key="1">
    <citation type="journal article" date="2018" name="Microbiol. Resour. Announc.">
        <title>Complete Sequence and Annotation of the Mycoplasma phocidae Strain 105T Genome.</title>
        <authorList>
            <person name="Frasca S. Jr."/>
            <person name="Kutish G.F."/>
            <person name="Michaels D.L."/>
            <person name="Brown D.R."/>
        </authorList>
    </citation>
    <scope>NUCLEOTIDE SEQUENCE [LARGE SCALE GENOMIC DNA]</scope>
    <source>
        <strain evidence="9">105</strain>
    </source>
</reference>
<dbReference type="InterPro" id="IPR041679">
    <property type="entry name" value="DNA2/NAM7-like_C"/>
</dbReference>
<keyword evidence="6" id="KW-0175">Coiled coil</keyword>
<dbReference type="InterPro" id="IPR047187">
    <property type="entry name" value="SF1_C_Upf1"/>
</dbReference>
<dbReference type="EMBL" id="CP029295">
    <property type="protein sequence ID" value="AXE60713.1"/>
    <property type="molecule type" value="Genomic_DNA"/>
</dbReference>
<dbReference type="SMART" id="SM00952">
    <property type="entry name" value="RAP"/>
    <property type="match status" value="1"/>
</dbReference>
<evidence type="ECO:0000259" key="7">
    <source>
        <dbReference type="SMART" id="SM00952"/>
    </source>
</evidence>
<keyword evidence="3" id="KW-0378">Hydrolase</keyword>
<dbReference type="InterPro" id="IPR013584">
    <property type="entry name" value="RAP"/>
</dbReference>
<dbReference type="OrthoDB" id="9757917at2"/>
<dbReference type="GO" id="GO:0016787">
    <property type="term" value="F:hydrolase activity"/>
    <property type="evidence" value="ECO:0007669"/>
    <property type="project" value="UniProtKB-KW"/>
</dbReference>
<keyword evidence="2" id="KW-0547">Nucleotide-binding</keyword>
<dbReference type="FunFam" id="3.40.960.10:FF:000002">
    <property type="entry name" value="DNA helicase related protein"/>
    <property type="match status" value="1"/>
</dbReference>
<dbReference type="RefSeq" id="WP_114190825.1">
    <property type="nucleotide sequence ID" value="NZ_CP029295.1"/>
</dbReference>
<keyword evidence="9" id="KW-1185">Reference proteome</keyword>
<evidence type="ECO:0000256" key="5">
    <source>
        <dbReference type="ARBA" id="ARBA00022840"/>
    </source>
</evidence>
<dbReference type="GO" id="GO:0043139">
    <property type="term" value="F:5'-3' DNA helicase activity"/>
    <property type="evidence" value="ECO:0007669"/>
    <property type="project" value="TreeGrafter"/>
</dbReference>
<dbReference type="InterPro" id="IPR025103">
    <property type="entry name" value="DUF4011"/>
</dbReference>
<accession>A0A2Z5IPQ8</accession>
<feature type="coiled-coil region" evidence="6">
    <location>
        <begin position="722"/>
        <end position="749"/>
    </location>
</feature>
<dbReference type="InterPro" id="IPR041677">
    <property type="entry name" value="DNA2/NAM7_AAA_11"/>
</dbReference>
<organism evidence="8 9">
    <name type="scientific">[Mycoplasma] phocae</name>
    <dbReference type="NCBI Taxonomy" id="142651"/>
    <lineage>
        <taxon>Bacteria</taxon>
        <taxon>Bacillati</taxon>
        <taxon>Mycoplasmatota</taxon>
        <taxon>Mycoplasmoidales</taxon>
        <taxon>Metamycoplasmataceae</taxon>
        <taxon>Metamycoplasma</taxon>
    </lineage>
</organism>
<dbReference type="KEGG" id="mpho:DA803_01235"/>
<dbReference type="InterPro" id="IPR027417">
    <property type="entry name" value="P-loop_NTPase"/>
</dbReference>
<gene>
    <name evidence="8" type="ORF">DA803_01235</name>
</gene>
<evidence type="ECO:0000256" key="3">
    <source>
        <dbReference type="ARBA" id="ARBA00022801"/>
    </source>
</evidence>